<dbReference type="Gene3D" id="1.25.40.10">
    <property type="entry name" value="Tetratricopeptide repeat domain"/>
    <property type="match status" value="9"/>
</dbReference>
<dbReference type="GO" id="GO:0009451">
    <property type="term" value="P:RNA modification"/>
    <property type="evidence" value="ECO:0007669"/>
    <property type="project" value="InterPro"/>
</dbReference>
<keyword evidence="4" id="KW-1185">Reference proteome</keyword>
<feature type="repeat" description="PPR" evidence="2">
    <location>
        <begin position="476"/>
        <end position="510"/>
    </location>
</feature>
<dbReference type="Pfam" id="PF13041">
    <property type="entry name" value="PPR_2"/>
    <property type="match status" value="8"/>
</dbReference>
<evidence type="ECO:0000256" key="1">
    <source>
        <dbReference type="ARBA" id="ARBA00022737"/>
    </source>
</evidence>
<dbReference type="Proteomes" id="UP000886520">
    <property type="component" value="Chromosome 13"/>
</dbReference>
<comment type="caution">
    <text evidence="3">The sequence shown here is derived from an EMBL/GenBank/DDBJ whole genome shotgun (WGS) entry which is preliminary data.</text>
</comment>
<protein>
    <recommendedName>
        <fullName evidence="5">Pentatricopeptide repeat-containing protein</fullName>
    </recommendedName>
</protein>
<dbReference type="InterPro" id="IPR011990">
    <property type="entry name" value="TPR-like_helical_dom_sf"/>
</dbReference>
<feature type="repeat" description="PPR" evidence="2">
    <location>
        <begin position="881"/>
        <end position="915"/>
    </location>
</feature>
<name>A0A9D4UQ58_ADICA</name>
<dbReference type="FunFam" id="1.25.40.10:FF:000344">
    <property type="entry name" value="Pentatricopeptide repeat-containing protein"/>
    <property type="match status" value="1"/>
</dbReference>
<evidence type="ECO:0000313" key="3">
    <source>
        <dbReference type="EMBL" id="KAI5071931.1"/>
    </source>
</evidence>
<feature type="repeat" description="PPR" evidence="2">
    <location>
        <begin position="1185"/>
        <end position="1219"/>
    </location>
</feature>
<evidence type="ECO:0000313" key="4">
    <source>
        <dbReference type="Proteomes" id="UP000886520"/>
    </source>
</evidence>
<feature type="repeat" description="PPR" evidence="2">
    <location>
        <begin position="1084"/>
        <end position="1118"/>
    </location>
</feature>
<sequence>MCRPLACAEELGRILLKCQIERNFLHALCIHDYMREKGLETHFFLGNCLGSLLLQVKSMCRARHVFDHLPHPDESLWNALIVNYAQQEKFHDVIVLYERMKEDSSLQPDGHAFVALLKTCVTMKHLEKGIQVYKHIAKTKLQETNEYVGSASVDMFAKCGSLTQAQEVFDQLTNRSAVLWNALITGYAEHGHGEKVLSCLNEMQREGLSADGVTYVCGLRACGSIGDAFEGWCLYLDIIKKGLDENVVVGSTLVDMFAKCGFLEVSQDVFDKLLVRNVVSWNALITGYSERGRPKKVLYCSEKMESEGISANGITLSCMLKACGSTRAIEKGHDIHAEIVKKGFEKDLRVGCSLVDMYTKLSSLDSAQKVFDKLPNQDVALWNSLILGYTDQGYDQEALTCFKKMQNQHCFPNSTTYVCSLKAFVAMDETLLMHMDIIKKGFDEDLFVGSSLVDMYAKSGLLTEAHCVFDKLPTQTAITWNTLIAGYADNRQGEEALDCYEQMENEGICSDGTTLVCALKSCGTTSNFVKGQEIFSEVIKKGFSLDDAYTGSTLVGAYASWGMLAEAELVFQELSTRDEFAWIALLTGYVENDHIEDALNLFDCMRCKGIACGPGIFVCILRAIGSKEVIDRGQEMHDNIIQKGLETDFIVASSLVDMYAKCGYLAEAQEILKSGPVSDVDLWTALMAGYIDHIGGEAALKCFEQMQQAMISPNRSAFVVGIKACSTVGATSRGRELHAEIVEKGLEKVPFVANALVDMHVKCSLLEEAHSVFDSLAVRDVATWNSLIVGYVEHQAMDEAIRCFQQMGDQGISPSVITFVEILKACGFMGWMRNAQEVYSYVIKKGLEKELFVGSILIVVYFKCGSLIEAHDVFKKSPAHALVSWNALTNGYADAGHGEEALNSYEQMQHKGVSADAVTFLCCLKACVAIRSLDKGQRLHCELTKKGLEKELPIGNMLVDLYAKCRSLLEARKVFDKLLNRNVISCTALIGGYVYLGRDEEALFCLEQMQREGIALGPLTYIFSLKACGSSLAANKGKELHIDIVKKGAIEKEGFVGSTLVDMYASCGLLDEAQNVFAKLPFQDSISWTALIEGVSEHGSPEDALNHYEEMKMAGASPDAVTFVCILKACSSAGATSKAEEIHVEIVKKGLEGDLFIGDLLVDVYAKCGLLTTAQEVFNKLHVRDVLLWNALIAGYAQLGESSNAFELFEKMIAEGEEPDASTFINLITACNHAGLVGKGHMCIALMGDKYGVTPAMEHFTCMLDLLGRAGCIGAMVIMINEVPFHPNNVFWLSVIGACRKWGIVELGKLAFENAVVLPEKRAAPYVGMSNIYADAAMEEKAFKLGAL</sequence>
<dbReference type="FunFam" id="1.25.40.10:FF:000073">
    <property type="entry name" value="Pentatricopeptide repeat-containing protein chloroplastic"/>
    <property type="match status" value="2"/>
</dbReference>
<dbReference type="PROSITE" id="PS51375">
    <property type="entry name" value="PPR"/>
    <property type="match status" value="11"/>
</dbReference>
<dbReference type="PANTHER" id="PTHR24015">
    <property type="entry name" value="OS07G0578800 PROTEIN-RELATED"/>
    <property type="match status" value="1"/>
</dbReference>
<feature type="repeat" description="PPR" evidence="2">
    <location>
        <begin position="1119"/>
        <end position="1153"/>
    </location>
</feature>
<organism evidence="3 4">
    <name type="scientific">Adiantum capillus-veneris</name>
    <name type="common">Maidenhair fern</name>
    <dbReference type="NCBI Taxonomy" id="13818"/>
    <lineage>
        <taxon>Eukaryota</taxon>
        <taxon>Viridiplantae</taxon>
        <taxon>Streptophyta</taxon>
        <taxon>Embryophyta</taxon>
        <taxon>Tracheophyta</taxon>
        <taxon>Polypodiopsida</taxon>
        <taxon>Polypodiidae</taxon>
        <taxon>Polypodiales</taxon>
        <taxon>Pteridineae</taxon>
        <taxon>Pteridaceae</taxon>
        <taxon>Vittarioideae</taxon>
        <taxon>Adiantum</taxon>
    </lineage>
</organism>
<dbReference type="GO" id="GO:0048731">
    <property type="term" value="P:system development"/>
    <property type="evidence" value="ECO:0007669"/>
    <property type="project" value="UniProtKB-ARBA"/>
</dbReference>
<dbReference type="FunFam" id="1.25.40.10:FF:000158">
    <property type="entry name" value="pentatricopeptide repeat-containing protein At2g33680"/>
    <property type="match status" value="1"/>
</dbReference>
<dbReference type="EMBL" id="JABFUD020000013">
    <property type="protein sequence ID" value="KAI5071931.1"/>
    <property type="molecule type" value="Genomic_DNA"/>
</dbReference>
<feature type="repeat" description="PPR" evidence="2">
    <location>
        <begin position="982"/>
        <end position="1016"/>
    </location>
</feature>
<feature type="repeat" description="PPR" evidence="2">
    <location>
        <begin position="277"/>
        <end position="311"/>
    </location>
</feature>
<dbReference type="OrthoDB" id="185373at2759"/>
<evidence type="ECO:0000256" key="2">
    <source>
        <dbReference type="PROSITE-ProRule" id="PRU00708"/>
    </source>
</evidence>
<feature type="repeat" description="PPR" evidence="2">
    <location>
        <begin position="176"/>
        <end position="210"/>
    </location>
</feature>
<feature type="repeat" description="PPR" evidence="2">
    <location>
        <begin position="378"/>
        <end position="412"/>
    </location>
</feature>
<dbReference type="PANTHER" id="PTHR24015:SF548">
    <property type="entry name" value="OS08G0340900 PROTEIN"/>
    <property type="match status" value="1"/>
</dbReference>
<dbReference type="InterPro" id="IPR002885">
    <property type="entry name" value="PPR_rpt"/>
</dbReference>
<dbReference type="InterPro" id="IPR046960">
    <property type="entry name" value="PPR_At4g14850-like_plant"/>
</dbReference>
<keyword evidence="1" id="KW-0677">Repeat</keyword>
<feature type="repeat" description="PPR" evidence="2">
    <location>
        <begin position="578"/>
        <end position="612"/>
    </location>
</feature>
<accession>A0A9D4UQ58</accession>
<dbReference type="GO" id="GO:0003723">
    <property type="term" value="F:RNA binding"/>
    <property type="evidence" value="ECO:0007669"/>
    <property type="project" value="InterPro"/>
</dbReference>
<evidence type="ECO:0008006" key="5">
    <source>
        <dbReference type="Google" id="ProtNLM"/>
    </source>
</evidence>
<proteinExistence type="predicted"/>
<dbReference type="FunFam" id="1.25.40.10:FF:000285">
    <property type="entry name" value="Pentatricopeptide repeat-containing protein, chloroplastic"/>
    <property type="match status" value="1"/>
</dbReference>
<dbReference type="FunFam" id="1.25.40.10:FF:000031">
    <property type="entry name" value="Pentatricopeptide repeat-containing protein mitochondrial"/>
    <property type="match status" value="2"/>
</dbReference>
<gene>
    <name evidence="3" type="ORF">GOP47_0014182</name>
</gene>
<dbReference type="NCBIfam" id="TIGR00756">
    <property type="entry name" value="PPR"/>
    <property type="match status" value="8"/>
</dbReference>
<dbReference type="Pfam" id="PF01535">
    <property type="entry name" value="PPR"/>
    <property type="match status" value="8"/>
</dbReference>
<feature type="repeat" description="PPR" evidence="2">
    <location>
        <begin position="780"/>
        <end position="814"/>
    </location>
</feature>
<reference evidence="3" key="1">
    <citation type="submission" date="2021-01" db="EMBL/GenBank/DDBJ databases">
        <title>Adiantum capillus-veneris genome.</title>
        <authorList>
            <person name="Fang Y."/>
            <person name="Liao Q."/>
        </authorList>
    </citation>
    <scope>NUCLEOTIDE SEQUENCE</scope>
    <source>
        <strain evidence="3">H3</strain>
        <tissue evidence="3">Leaf</tissue>
    </source>
</reference>